<dbReference type="InterPro" id="IPR036388">
    <property type="entry name" value="WH-like_DNA-bd_sf"/>
</dbReference>
<dbReference type="Pfam" id="PF00126">
    <property type="entry name" value="HTH_1"/>
    <property type="match status" value="1"/>
</dbReference>
<dbReference type="InterPro" id="IPR000847">
    <property type="entry name" value="LysR_HTH_N"/>
</dbReference>
<sequence length="118" mass="13343">MNATWVACKIAGTALRRQRLWPRPGYSQSRHASCTSSPPSISRAVGRLEKKLQIRLFHRTSRHFSITHKDTALLNQFARLVQECDNVMARKFMLTPFRGLVRITAPTGLGDHCVVLSL</sequence>
<reference evidence="2 3" key="1">
    <citation type="submission" date="2019-03" db="EMBL/GenBank/DDBJ databases">
        <title>The complete genome sequence of Swingsia_sp. F3b2 LMG30590(T).</title>
        <authorList>
            <person name="Chua K.-O."/>
            <person name="Chan K.-G."/>
            <person name="See-Too W.-S."/>
        </authorList>
    </citation>
    <scope>NUCLEOTIDE SEQUENCE [LARGE SCALE GENOMIC DNA]</scope>
    <source>
        <strain evidence="2 3">F3b2</strain>
    </source>
</reference>
<name>A0A4Y6U9X7_9PROT</name>
<organism evidence="2 3">
    <name type="scientific">Formicincola oecophyllae</name>
    <dbReference type="NCBI Taxonomy" id="2558361"/>
    <lineage>
        <taxon>Bacteria</taxon>
        <taxon>Pseudomonadati</taxon>
        <taxon>Pseudomonadota</taxon>
        <taxon>Alphaproteobacteria</taxon>
        <taxon>Acetobacterales</taxon>
        <taxon>Acetobacteraceae</taxon>
        <taxon>Formicincola</taxon>
    </lineage>
</organism>
<protein>
    <submittedName>
        <fullName evidence="2">LysR family transcriptional regulator</fullName>
    </submittedName>
</protein>
<dbReference type="OrthoDB" id="9812435at2"/>
<dbReference type="Proteomes" id="UP000318709">
    <property type="component" value="Chromosome"/>
</dbReference>
<dbReference type="Gene3D" id="1.10.10.10">
    <property type="entry name" value="Winged helix-like DNA-binding domain superfamily/Winged helix DNA-binding domain"/>
    <property type="match status" value="1"/>
</dbReference>
<evidence type="ECO:0000313" key="3">
    <source>
        <dbReference type="Proteomes" id="UP000318709"/>
    </source>
</evidence>
<evidence type="ECO:0000259" key="1">
    <source>
        <dbReference type="PROSITE" id="PS50931"/>
    </source>
</evidence>
<dbReference type="RefSeq" id="WP_141442918.1">
    <property type="nucleotide sequence ID" value="NZ_CP038231.1"/>
</dbReference>
<dbReference type="InterPro" id="IPR036390">
    <property type="entry name" value="WH_DNA-bd_sf"/>
</dbReference>
<feature type="domain" description="HTH lysR-type" evidence="1">
    <location>
        <begin position="37"/>
        <end position="67"/>
    </location>
</feature>
<evidence type="ECO:0000313" key="2">
    <source>
        <dbReference type="EMBL" id="QDH13256.1"/>
    </source>
</evidence>
<gene>
    <name evidence="2" type="ORF">E3E12_02490</name>
</gene>
<keyword evidence="3" id="KW-1185">Reference proteome</keyword>
<dbReference type="AlphaFoldDB" id="A0A4Y6U9X7"/>
<dbReference type="GO" id="GO:0003700">
    <property type="term" value="F:DNA-binding transcription factor activity"/>
    <property type="evidence" value="ECO:0007669"/>
    <property type="project" value="InterPro"/>
</dbReference>
<dbReference type="EMBL" id="CP038231">
    <property type="protein sequence ID" value="QDH13256.1"/>
    <property type="molecule type" value="Genomic_DNA"/>
</dbReference>
<accession>A0A4Y6U9X7</accession>
<dbReference type="KEGG" id="swf:E3E12_02490"/>
<dbReference type="PROSITE" id="PS50931">
    <property type="entry name" value="HTH_LYSR"/>
    <property type="match status" value="1"/>
</dbReference>
<proteinExistence type="predicted"/>
<dbReference type="SUPFAM" id="SSF46785">
    <property type="entry name" value="Winged helix' DNA-binding domain"/>
    <property type="match status" value="1"/>
</dbReference>